<dbReference type="AlphaFoldDB" id="A0A819KWU7"/>
<feature type="non-terminal residue" evidence="1">
    <location>
        <position position="47"/>
    </location>
</feature>
<sequence length="47" mass="5538">MLSSITYRPVVKSEQSKAIELWQTVFEPKEDGYFERYFLSTASPSYQ</sequence>
<reference evidence="1" key="1">
    <citation type="submission" date="2021-02" db="EMBL/GenBank/DDBJ databases">
        <authorList>
            <person name="Nowell W R."/>
        </authorList>
    </citation>
    <scope>NUCLEOTIDE SEQUENCE</scope>
</reference>
<dbReference type="EMBL" id="CAJOAZ010002746">
    <property type="protein sequence ID" value="CAF3956249.1"/>
    <property type="molecule type" value="Genomic_DNA"/>
</dbReference>
<name>A0A819KWU7_9BILA</name>
<organism evidence="1 2">
    <name type="scientific">Adineta steineri</name>
    <dbReference type="NCBI Taxonomy" id="433720"/>
    <lineage>
        <taxon>Eukaryota</taxon>
        <taxon>Metazoa</taxon>
        <taxon>Spiralia</taxon>
        <taxon>Gnathifera</taxon>
        <taxon>Rotifera</taxon>
        <taxon>Eurotatoria</taxon>
        <taxon>Bdelloidea</taxon>
        <taxon>Adinetida</taxon>
        <taxon>Adinetidae</taxon>
        <taxon>Adineta</taxon>
    </lineage>
</organism>
<gene>
    <name evidence="1" type="ORF">OXD698_LOCUS26979</name>
</gene>
<proteinExistence type="predicted"/>
<evidence type="ECO:0000313" key="2">
    <source>
        <dbReference type="Proteomes" id="UP000663844"/>
    </source>
</evidence>
<accession>A0A819KWU7</accession>
<protein>
    <submittedName>
        <fullName evidence="1">Uncharacterized protein</fullName>
    </submittedName>
</protein>
<dbReference type="Proteomes" id="UP000663844">
    <property type="component" value="Unassembled WGS sequence"/>
</dbReference>
<evidence type="ECO:0000313" key="1">
    <source>
        <dbReference type="EMBL" id="CAF3956249.1"/>
    </source>
</evidence>
<comment type="caution">
    <text evidence="1">The sequence shown here is derived from an EMBL/GenBank/DDBJ whole genome shotgun (WGS) entry which is preliminary data.</text>
</comment>